<dbReference type="Gene3D" id="2.30.30.110">
    <property type="match status" value="1"/>
</dbReference>
<evidence type="ECO:0000313" key="1">
    <source>
        <dbReference type="EMBL" id="PIM51830.1"/>
    </source>
</evidence>
<organism evidence="1 2">
    <name type="scientific">Roseateles chitinivorans</name>
    <dbReference type="NCBI Taxonomy" id="2917965"/>
    <lineage>
        <taxon>Bacteria</taxon>
        <taxon>Pseudomonadati</taxon>
        <taxon>Pseudomonadota</taxon>
        <taxon>Betaproteobacteria</taxon>
        <taxon>Burkholderiales</taxon>
        <taxon>Sphaerotilaceae</taxon>
        <taxon>Roseateles</taxon>
    </lineage>
</organism>
<dbReference type="EMBL" id="PEOG01000052">
    <property type="protein sequence ID" value="PIM51830.1"/>
    <property type="molecule type" value="Genomic_DNA"/>
</dbReference>
<evidence type="ECO:0000313" key="2">
    <source>
        <dbReference type="Proteomes" id="UP000231501"/>
    </source>
</evidence>
<keyword evidence="2" id="KW-1185">Reference proteome</keyword>
<dbReference type="InterPro" id="IPR011067">
    <property type="entry name" value="Plasmid_toxin/cell-grow_inhib"/>
</dbReference>
<dbReference type="InterPro" id="IPR003477">
    <property type="entry name" value="PemK-like"/>
</dbReference>
<dbReference type="GO" id="GO:0003677">
    <property type="term" value="F:DNA binding"/>
    <property type="evidence" value="ECO:0007669"/>
    <property type="project" value="InterPro"/>
</dbReference>
<evidence type="ECO:0008006" key="3">
    <source>
        <dbReference type="Google" id="ProtNLM"/>
    </source>
</evidence>
<dbReference type="Proteomes" id="UP000231501">
    <property type="component" value="Unassembled WGS sequence"/>
</dbReference>
<sequence>MTCDIPLLSDSRPWRRWQHCLATATPEEGLMAINFSPTVGQVLQCHFGQFGGSGEQSSGHSDFNRRIPPEMVKNRLVIVLNGRLSRQSCIVVPLSRSHDPSKSCTGVHVEVASDAICPLDYFTPCRRWAKADCIHTVSNRRLHLPTDAKGAVKWVVDSALVRRIQRAAIKALNASALLVPIGEQALHIDARQPLEPLS</sequence>
<dbReference type="AlphaFoldDB" id="A0A2G9C5V6"/>
<proteinExistence type="predicted"/>
<name>A0A2G9C5V6_9BURK</name>
<reference evidence="1 2" key="1">
    <citation type="submission" date="2017-11" db="EMBL/GenBank/DDBJ databases">
        <title>Draft genome sequence of Mitsuaria sp. HWN-4.</title>
        <authorList>
            <person name="Gundlapally S.R."/>
        </authorList>
    </citation>
    <scope>NUCLEOTIDE SEQUENCE [LARGE SCALE GENOMIC DNA]</scope>
    <source>
        <strain evidence="1 2">HWN-4</strain>
    </source>
</reference>
<gene>
    <name evidence="1" type="ORF">CS062_17915</name>
</gene>
<protein>
    <recommendedName>
        <fullName evidence="3">Type II toxin-antitoxin system PemK/MazF family toxin</fullName>
    </recommendedName>
</protein>
<comment type="caution">
    <text evidence="1">The sequence shown here is derived from an EMBL/GenBank/DDBJ whole genome shotgun (WGS) entry which is preliminary data.</text>
</comment>
<dbReference type="Pfam" id="PF02452">
    <property type="entry name" value="PemK_toxin"/>
    <property type="match status" value="1"/>
</dbReference>
<accession>A0A2G9C5V6</accession>